<evidence type="ECO:0000313" key="2">
    <source>
        <dbReference type="Proteomes" id="UP000008370"/>
    </source>
</evidence>
<dbReference type="STRING" id="650164.K5V0V0"/>
<organism evidence="1 2">
    <name type="scientific">Phanerochaete carnosa (strain HHB-10118-sp)</name>
    <name type="common">White-rot fungus</name>
    <name type="synonym">Peniophora carnosa</name>
    <dbReference type="NCBI Taxonomy" id="650164"/>
    <lineage>
        <taxon>Eukaryota</taxon>
        <taxon>Fungi</taxon>
        <taxon>Dikarya</taxon>
        <taxon>Basidiomycota</taxon>
        <taxon>Agaricomycotina</taxon>
        <taxon>Agaricomycetes</taxon>
        <taxon>Polyporales</taxon>
        <taxon>Phanerochaetaceae</taxon>
        <taxon>Phanerochaete</taxon>
    </lineage>
</organism>
<dbReference type="InterPro" id="IPR052058">
    <property type="entry name" value="Alcohol_O-acetyltransferase"/>
</dbReference>
<proteinExistence type="predicted"/>
<dbReference type="FunCoup" id="K5V0V0">
    <property type="interactions" value="1"/>
</dbReference>
<dbReference type="AlphaFoldDB" id="K5V0V0"/>
<dbReference type="GeneID" id="18908650"/>
<accession>K5V0V0</accession>
<reference evidence="1 2" key="1">
    <citation type="journal article" date="2012" name="BMC Genomics">
        <title>Comparative genomics of the white-rot fungi, Phanerochaete carnosa and P. chrysosporium, to elucidate the genetic basis of the distinct wood types they colonize.</title>
        <authorList>
            <person name="Suzuki H."/>
            <person name="MacDonald J."/>
            <person name="Syed K."/>
            <person name="Salamov A."/>
            <person name="Hori C."/>
            <person name="Aerts A."/>
            <person name="Henrissat B."/>
            <person name="Wiebenga A."/>
            <person name="vanKuyk P.A."/>
            <person name="Barry K."/>
            <person name="Lindquist E."/>
            <person name="LaButti K."/>
            <person name="Lapidus A."/>
            <person name="Lucas S."/>
            <person name="Coutinho P."/>
            <person name="Gong Y."/>
            <person name="Samejima M."/>
            <person name="Mahadevan R."/>
            <person name="Abou-Zaid M."/>
            <person name="de Vries R.P."/>
            <person name="Igarashi K."/>
            <person name="Yadav J.S."/>
            <person name="Grigoriev I.V."/>
            <person name="Master E.R."/>
        </authorList>
    </citation>
    <scope>NUCLEOTIDE SEQUENCE [LARGE SCALE GENOMIC DNA]</scope>
    <source>
        <strain evidence="1 2">HHB-10118-sp</strain>
    </source>
</reference>
<dbReference type="GO" id="GO:0008080">
    <property type="term" value="F:N-acetyltransferase activity"/>
    <property type="evidence" value="ECO:0007669"/>
    <property type="project" value="TreeGrafter"/>
</dbReference>
<evidence type="ECO:0000313" key="1">
    <source>
        <dbReference type="EMBL" id="EKM56106.1"/>
    </source>
</evidence>
<sequence length="489" mass="52511">MANDSQEPYDFVRETGAVLICLYGGLLERYHITRTKLGFDSCVVVTARYDASGVLLNRQTLYPALHQIVLANAALSVQVDVTRKPDSKPKSKPAAPCFVRLPVVLLDDVVSFIEGSDIEKLIADELARPLELGSSTPLWRLTIVSGRTLVFAFHHGIGDGQSGQAFHFALLSALNSPSDTLHVYGDKISIPTVVHLVPPIEALTSVSVSFAKFCSTIFGTFAPKSLTKGASAWTGNTIVSTPTVQAQVRCWEIEAAQAAELVTLCRKNSTTLTACLHTLVAGVLARLVSTSMNKGRKPFKTLSTSVPVSLRRFTGASPYVMCDHISSVQTYVPIASLANTSTSDPWFSWTAAAQFGKRVQRSAKGTREVIGTLHYLYVLGISEAFFLGALGSKRSMALEVSNLGRFPEQPAGENGSSVQGVWSLSRIYFAQCDAVVGAAMKMNVAGSPTGTVNVAFTWGQGALNDEFAEAVIRDTKAALVWVIQSSLIS</sequence>
<evidence type="ECO:0008006" key="3">
    <source>
        <dbReference type="Google" id="ProtNLM"/>
    </source>
</evidence>
<dbReference type="PANTHER" id="PTHR28037:SF1">
    <property type="entry name" value="ALCOHOL O-ACETYLTRANSFERASE 1-RELATED"/>
    <property type="match status" value="1"/>
</dbReference>
<dbReference type="Gene3D" id="3.30.559.10">
    <property type="entry name" value="Chloramphenicol acetyltransferase-like domain"/>
    <property type="match status" value="1"/>
</dbReference>
<keyword evidence="2" id="KW-1185">Reference proteome</keyword>
<dbReference type="HOGENOM" id="CLU_024469_1_1_1"/>
<dbReference type="OrthoDB" id="2150604at2759"/>
<dbReference type="PANTHER" id="PTHR28037">
    <property type="entry name" value="ALCOHOL O-ACETYLTRANSFERASE 1-RELATED"/>
    <property type="match status" value="1"/>
</dbReference>
<dbReference type="RefSeq" id="XP_007396404.1">
    <property type="nucleotide sequence ID" value="XM_007396342.1"/>
</dbReference>
<dbReference type="KEGG" id="pco:PHACADRAFT_145210"/>
<dbReference type="Pfam" id="PF07247">
    <property type="entry name" value="AATase"/>
    <property type="match status" value="1"/>
</dbReference>
<gene>
    <name evidence="1" type="ORF">PHACADRAFT_145210</name>
</gene>
<name>K5V0V0_PHACS</name>
<dbReference type="Proteomes" id="UP000008370">
    <property type="component" value="Unassembled WGS sequence"/>
</dbReference>
<dbReference type="InterPro" id="IPR023213">
    <property type="entry name" value="CAT-like_dom_sf"/>
</dbReference>
<dbReference type="InterPro" id="IPR010828">
    <property type="entry name" value="Atf2/Sli1-like"/>
</dbReference>
<dbReference type="EMBL" id="JH930472">
    <property type="protein sequence ID" value="EKM56106.1"/>
    <property type="molecule type" value="Genomic_DNA"/>
</dbReference>
<protein>
    <recommendedName>
        <fullName evidence="3">Alcohol acetyltransferase</fullName>
    </recommendedName>
</protein>
<dbReference type="SUPFAM" id="SSF52777">
    <property type="entry name" value="CoA-dependent acyltransferases"/>
    <property type="match status" value="1"/>
</dbReference>
<dbReference type="InParanoid" id="K5V0V0"/>